<comment type="caution">
    <text evidence="2">The sequence shown here is derived from an EMBL/GenBank/DDBJ whole genome shotgun (WGS) entry which is preliminary data.</text>
</comment>
<organism evidence="2 3">
    <name type="scientific">Trichonephila inaurata madagascariensis</name>
    <dbReference type="NCBI Taxonomy" id="2747483"/>
    <lineage>
        <taxon>Eukaryota</taxon>
        <taxon>Metazoa</taxon>
        <taxon>Ecdysozoa</taxon>
        <taxon>Arthropoda</taxon>
        <taxon>Chelicerata</taxon>
        <taxon>Arachnida</taxon>
        <taxon>Araneae</taxon>
        <taxon>Araneomorphae</taxon>
        <taxon>Entelegynae</taxon>
        <taxon>Araneoidea</taxon>
        <taxon>Nephilidae</taxon>
        <taxon>Trichonephila</taxon>
        <taxon>Trichonephila inaurata</taxon>
    </lineage>
</organism>
<sequence length="174" mass="19874">MVNEIKTYCSSCYGCQRRKVIRLVDKIPITPVSRPELPFQVINVDLVGPVDPVSSQGHGYILCLMDQHSKWPEAIPLKSLTANSMCEALLEIFSRTGIPEVIVKDNATNFTASLTQGFLKILGACPRFSTPYHPEGNWLIERWNQTLKNMLHHIIREEGSIYRFYYGLRGKFQM</sequence>
<evidence type="ECO:0000313" key="2">
    <source>
        <dbReference type="EMBL" id="GFY79197.1"/>
    </source>
</evidence>
<dbReference type="InterPro" id="IPR001584">
    <property type="entry name" value="Integrase_cat-core"/>
</dbReference>
<name>A0A8X6YWH7_9ARAC</name>
<dbReference type="Gene3D" id="3.30.420.10">
    <property type="entry name" value="Ribonuclease H-like superfamily/Ribonuclease H"/>
    <property type="match status" value="1"/>
</dbReference>
<dbReference type="GO" id="GO:0003676">
    <property type="term" value="F:nucleic acid binding"/>
    <property type="evidence" value="ECO:0007669"/>
    <property type="project" value="InterPro"/>
</dbReference>
<dbReference type="PROSITE" id="PS50994">
    <property type="entry name" value="INTEGRASE"/>
    <property type="match status" value="1"/>
</dbReference>
<dbReference type="GO" id="GO:0015074">
    <property type="term" value="P:DNA integration"/>
    <property type="evidence" value="ECO:0007669"/>
    <property type="project" value="InterPro"/>
</dbReference>
<evidence type="ECO:0000313" key="3">
    <source>
        <dbReference type="Proteomes" id="UP000886998"/>
    </source>
</evidence>
<dbReference type="AlphaFoldDB" id="A0A8X6YWH7"/>
<dbReference type="SUPFAM" id="SSF53098">
    <property type="entry name" value="Ribonuclease H-like"/>
    <property type="match status" value="1"/>
</dbReference>
<dbReference type="Pfam" id="PF00665">
    <property type="entry name" value="rve"/>
    <property type="match status" value="1"/>
</dbReference>
<gene>
    <name evidence="2" type="primary">POL_591</name>
    <name evidence="2" type="ORF">TNIN_409871</name>
</gene>
<dbReference type="InterPro" id="IPR050951">
    <property type="entry name" value="Retrovirus_Pol_polyprotein"/>
</dbReference>
<dbReference type="PANTHER" id="PTHR37984:SF15">
    <property type="entry name" value="INTEGRASE CATALYTIC DOMAIN-CONTAINING PROTEIN"/>
    <property type="match status" value="1"/>
</dbReference>
<dbReference type="InterPro" id="IPR012337">
    <property type="entry name" value="RNaseH-like_sf"/>
</dbReference>
<dbReference type="OrthoDB" id="6431486at2759"/>
<proteinExistence type="predicted"/>
<dbReference type="Proteomes" id="UP000886998">
    <property type="component" value="Unassembled WGS sequence"/>
</dbReference>
<dbReference type="PANTHER" id="PTHR37984">
    <property type="entry name" value="PROTEIN CBG26694"/>
    <property type="match status" value="1"/>
</dbReference>
<protein>
    <submittedName>
        <fullName evidence="2">Retrovirus-related Pol polyprotein from transposon 412</fullName>
    </submittedName>
</protein>
<feature type="domain" description="Integrase catalytic" evidence="1">
    <location>
        <begin position="34"/>
        <end position="174"/>
    </location>
</feature>
<evidence type="ECO:0000259" key="1">
    <source>
        <dbReference type="PROSITE" id="PS50994"/>
    </source>
</evidence>
<keyword evidence="3" id="KW-1185">Reference proteome</keyword>
<dbReference type="EMBL" id="BMAV01023455">
    <property type="protein sequence ID" value="GFY79197.1"/>
    <property type="molecule type" value="Genomic_DNA"/>
</dbReference>
<reference evidence="2" key="1">
    <citation type="submission" date="2020-08" db="EMBL/GenBank/DDBJ databases">
        <title>Multicomponent nature underlies the extraordinary mechanical properties of spider dragline silk.</title>
        <authorList>
            <person name="Kono N."/>
            <person name="Nakamura H."/>
            <person name="Mori M."/>
            <person name="Yoshida Y."/>
            <person name="Ohtoshi R."/>
            <person name="Malay A.D."/>
            <person name="Moran D.A.P."/>
            <person name="Tomita M."/>
            <person name="Numata K."/>
            <person name="Arakawa K."/>
        </authorList>
    </citation>
    <scope>NUCLEOTIDE SEQUENCE</scope>
</reference>
<dbReference type="InterPro" id="IPR036397">
    <property type="entry name" value="RNaseH_sf"/>
</dbReference>
<accession>A0A8X6YWH7</accession>